<reference evidence="5" key="1">
    <citation type="journal article" date="2019" name="Int. J. Syst. Evol. Microbiol.">
        <title>The Global Catalogue of Microorganisms (GCM) 10K type strain sequencing project: providing services to taxonomists for standard genome sequencing and annotation.</title>
        <authorList>
            <consortium name="The Broad Institute Genomics Platform"/>
            <consortium name="The Broad Institute Genome Sequencing Center for Infectious Disease"/>
            <person name="Wu L."/>
            <person name="Ma J."/>
        </authorList>
    </citation>
    <scope>NUCLEOTIDE SEQUENCE [LARGE SCALE GENOMIC DNA]</scope>
    <source>
        <strain evidence="5">JCM 18952</strain>
    </source>
</reference>
<evidence type="ECO:0000313" key="4">
    <source>
        <dbReference type="EMBL" id="GAA5227777.1"/>
    </source>
</evidence>
<dbReference type="PANTHER" id="PTHR45947">
    <property type="entry name" value="SULFOQUINOVOSYL TRANSFERASE SQD2"/>
    <property type="match status" value="1"/>
</dbReference>
<evidence type="ECO:0000313" key="5">
    <source>
        <dbReference type="Proteomes" id="UP001501257"/>
    </source>
</evidence>
<keyword evidence="5" id="KW-1185">Reference proteome</keyword>
<accession>A0ABP9TMJ6</accession>
<comment type="caution">
    <text evidence="4">The sequence shown here is derived from an EMBL/GenBank/DDBJ whole genome shotgun (WGS) entry which is preliminary data.</text>
</comment>
<dbReference type="CDD" id="cd03801">
    <property type="entry name" value="GT4_PimA-like"/>
    <property type="match status" value="1"/>
</dbReference>
<protein>
    <recommendedName>
        <fullName evidence="1">D-inositol 3-phosphate glycosyltransferase</fullName>
    </recommendedName>
</protein>
<feature type="domain" description="Glycosyl transferase family 1" evidence="3">
    <location>
        <begin position="218"/>
        <end position="380"/>
    </location>
</feature>
<gene>
    <name evidence="4" type="ORF">GCM10025778_23100</name>
</gene>
<organism evidence="4 5">
    <name type="scientific">Paeniglutamicibacter antarcticus</name>
    <dbReference type="NCBI Taxonomy" id="494023"/>
    <lineage>
        <taxon>Bacteria</taxon>
        <taxon>Bacillati</taxon>
        <taxon>Actinomycetota</taxon>
        <taxon>Actinomycetes</taxon>
        <taxon>Micrococcales</taxon>
        <taxon>Micrococcaceae</taxon>
        <taxon>Paeniglutamicibacter</taxon>
    </lineage>
</organism>
<dbReference type="Pfam" id="PF00534">
    <property type="entry name" value="Glycos_transf_1"/>
    <property type="match status" value="1"/>
</dbReference>
<sequence length="404" mass="44088">MSVRIALVVSEYRTEAAPGGGVSTVADFVYSSISSMPEWEIEIFSPRMWGGAPESQRILDPHSWLRGPQIRHGEVGGVPVTYVGAAFAEFEPFRFRSRRVLRHLLSTFDLLIVVAGTPAVFEQVRGIDVPILAQVATTIEVERARLVTQGGVLRRLYFRLNRRLASRLDRSGVRIPQLILAENPWMESWCKANGAKDVRIELPGVDTEFFSPHEDMSPPEGSGYIVSVGQLGDPRKDFGLLLRAYHHAVSHHGIEQRLVIAGRGGLPSDVYQTLDRLNLGTRVEVRGDLSSTELRDTYRGADLFAMSSSEEGLGLVLVEAIACGIPIVSTATEGAKSVVATTGVGELVSFGDVLETRLGQAIAELANASEERKVQGERSRLAAVKHFSLESTGEKFRNAAASLI</sequence>
<dbReference type="Proteomes" id="UP001501257">
    <property type="component" value="Unassembled WGS sequence"/>
</dbReference>
<dbReference type="InterPro" id="IPR050194">
    <property type="entry name" value="Glycosyltransferase_grp1"/>
</dbReference>
<dbReference type="EMBL" id="BAABLK010000034">
    <property type="protein sequence ID" value="GAA5227777.1"/>
    <property type="molecule type" value="Genomic_DNA"/>
</dbReference>
<dbReference type="InterPro" id="IPR001296">
    <property type="entry name" value="Glyco_trans_1"/>
</dbReference>
<evidence type="ECO:0000259" key="3">
    <source>
        <dbReference type="Pfam" id="PF00534"/>
    </source>
</evidence>
<dbReference type="PANTHER" id="PTHR45947:SF3">
    <property type="entry name" value="SULFOQUINOVOSYL TRANSFERASE SQD2"/>
    <property type="match status" value="1"/>
</dbReference>
<dbReference type="Gene3D" id="3.40.50.2000">
    <property type="entry name" value="Glycogen Phosphorylase B"/>
    <property type="match status" value="2"/>
</dbReference>
<dbReference type="SUPFAM" id="SSF53756">
    <property type="entry name" value="UDP-Glycosyltransferase/glycogen phosphorylase"/>
    <property type="match status" value="1"/>
</dbReference>
<evidence type="ECO:0000256" key="1">
    <source>
        <dbReference type="ARBA" id="ARBA00021292"/>
    </source>
</evidence>
<name>A0ABP9TMJ6_9MICC</name>
<dbReference type="RefSeq" id="WP_210100182.1">
    <property type="nucleotide sequence ID" value="NZ_BAABLK010000034.1"/>
</dbReference>
<evidence type="ECO:0000256" key="2">
    <source>
        <dbReference type="ARBA" id="ARBA00022679"/>
    </source>
</evidence>
<proteinExistence type="predicted"/>
<keyword evidence="2" id="KW-0808">Transferase</keyword>